<protein>
    <submittedName>
        <fullName evidence="1">Uncharacterized protein</fullName>
    </submittedName>
</protein>
<organism evidence="1 2">
    <name type="scientific">Didymella heteroderae</name>
    <dbReference type="NCBI Taxonomy" id="1769908"/>
    <lineage>
        <taxon>Eukaryota</taxon>
        <taxon>Fungi</taxon>
        <taxon>Dikarya</taxon>
        <taxon>Ascomycota</taxon>
        <taxon>Pezizomycotina</taxon>
        <taxon>Dothideomycetes</taxon>
        <taxon>Pleosporomycetidae</taxon>
        <taxon>Pleosporales</taxon>
        <taxon>Pleosporineae</taxon>
        <taxon>Didymellaceae</taxon>
        <taxon>Didymella</taxon>
    </lineage>
</organism>
<dbReference type="EMBL" id="SWKV01000011">
    <property type="protein sequence ID" value="KAF3043797.1"/>
    <property type="molecule type" value="Genomic_DNA"/>
</dbReference>
<name>A0A9P4WWV9_9PLEO</name>
<dbReference type="OrthoDB" id="425354at2759"/>
<evidence type="ECO:0000313" key="1">
    <source>
        <dbReference type="EMBL" id="KAF3043797.1"/>
    </source>
</evidence>
<keyword evidence="2" id="KW-1185">Reference proteome</keyword>
<evidence type="ECO:0000313" key="2">
    <source>
        <dbReference type="Proteomes" id="UP000758155"/>
    </source>
</evidence>
<dbReference type="AlphaFoldDB" id="A0A9P4WWV9"/>
<sequence>MAAPPNVTLQSLSGKYTLNKSCSDDFSKVLALQGVNMLVRKAATAASVHSTISQPSPNEIKMAQSVTAGKIPGTTEEYTLDWEWRSNEDSFFGTVEGRSRWVSVEEGRKSGIVGQGEGEWIEGDSEGKLIQAEGKKPDGEWEAAHLWGFEIVVGERRHTRRVLVKNDKGEELRVRMVYDYVGESTK</sequence>
<dbReference type="Gene3D" id="2.40.128.20">
    <property type="match status" value="1"/>
</dbReference>
<dbReference type="InterPro" id="IPR012674">
    <property type="entry name" value="Calycin"/>
</dbReference>
<proteinExistence type="predicted"/>
<accession>A0A9P4WWV9</accession>
<gene>
    <name evidence="1" type="ORF">E8E12_010380</name>
</gene>
<reference evidence="1" key="1">
    <citation type="submission" date="2019-04" db="EMBL/GenBank/DDBJ databases">
        <title>Sequencing of skin fungus with MAO and IRED activity.</title>
        <authorList>
            <person name="Marsaioli A.J."/>
            <person name="Bonatto J.M.C."/>
            <person name="Reis Junior O."/>
        </authorList>
    </citation>
    <scope>NUCLEOTIDE SEQUENCE</scope>
    <source>
        <strain evidence="1">28M1</strain>
    </source>
</reference>
<dbReference type="PANTHER" id="PTHR38115">
    <property type="entry name" value="LIPOCALIN-LIKE DOMAIN-CONTAINING PROTEIN"/>
    <property type="match status" value="1"/>
</dbReference>
<dbReference type="SUPFAM" id="SSF50814">
    <property type="entry name" value="Lipocalins"/>
    <property type="match status" value="1"/>
</dbReference>
<dbReference type="InterPro" id="IPR053037">
    <property type="entry name" value="Pericyclase_pydY-like"/>
</dbReference>
<comment type="caution">
    <text evidence="1">The sequence shown here is derived from an EMBL/GenBank/DDBJ whole genome shotgun (WGS) entry which is preliminary data.</text>
</comment>
<dbReference type="PANTHER" id="PTHR38115:SF1">
    <property type="entry name" value="LIPOCALIN-LIKE DOMAIN-CONTAINING PROTEIN"/>
    <property type="match status" value="1"/>
</dbReference>
<dbReference type="Proteomes" id="UP000758155">
    <property type="component" value="Unassembled WGS sequence"/>
</dbReference>